<name>A0A1N7NVB7_9RHOB</name>
<sequence>MLFPTVQRELLAGAAQAGLYQPLWTARILEEWARAVRKLGPGAEDVARAEIALLRIAFPRAEVPEAPHVARRLHLPDENDLHVLAAAIAAGADGIVTVNAADFPRGTLAAEGLERRDPDGLLWQFASQAPEVMAQVAEAVRAKAEAISGQPQPLKALLKRARLGRLARLLG</sequence>
<accession>A0A1N7NVB7</accession>
<proteinExistence type="predicted"/>
<dbReference type="InterPro" id="IPR002716">
    <property type="entry name" value="PIN_dom"/>
</dbReference>
<evidence type="ECO:0000259" key="1">
    <source>
        <dbReference type="Pfam" id="PF13470"/>
    </source>
</evidence>
<evidence type="ECO:0000313" key="3">
    <source>
        <dbReference type="Proteomes" id="UP000186141"/>
    </source>
</evidence>
<dbReference type="EMBL" id="FTOT01000004">
    <property type="protein sequence ID" value="SIT02216.1"/>
    <property type="molecule type" value="Genomic_DNA"/>
</dbReference>
<organism evidence="2 3">
    <name type="scientific">Gemmobacter megaterium</name>
    <dbReference type="NCBI Taxonomy" id="1086013"/>
    <lineage>
        <taxon>Bacteria</taxon>
        <taxon>Pseudomonadati</taxon>
        <taxon>Pseudomonadota</taxon>
        <taxon>Alphaproteobacteria</taxon>
        <taxon>Rhodobacterales</taxon>
        <taxon>Paracoccaceae</taxon>
        <taxon>Gemmobacter</taxon>
    </lineage>
</organism>
<dbReference type="STRING" id="1086013.SAMN05421774_104156"/>
<reference evidence="2 3" key="1">
    <citation type="submission" date="2017-01" db="EMBL/GenBank/DDBJ databases">
        <authorList>
            <person name="Mah S.A."/>
            <person name="Swanson W.J."/>
            <person name="Moy G.W."/>
            <person name="Vacquier V.D."/>
        </authorList>
    </citation>
    <scope>NUCLEOTIDE SEQUENCE [LARGE SCALE GENOMIC DNA]</scope>
    <source>
        <strain evidence="2 3">DSM 26375</strain>
    </source>
</reference>
<dbReference type="AlphaFoldDB" id="A0A1N7NVB7"/>
<keyword evidence="3" id="KW-1185">Reference proteome</keyword>
<dbReference type="Proteomes" id="UP000186141">
    <property type="component" value="Unassembled WGS sequence"/>
</dbReference>
<dbReference type="NCBIfam" id="NF046100">
    <property type="entry name" value="RSP_2648_fam_PIN"/>
    <property type="match status" value="1"/>
</dbReference>
<protein>
    <submittedName>
        <fullName evidence="2">PIN domain-containing protein</fullName>
    </submittedName>
</protein>
<evidence type="ECO:0000313" key="2">
    <source>
        <dbReference type="EMBL" id="SIT02216.1"/>
    </source>
</evidence>
<gene>
    <name evidence="2" type="ORF">SAMN05421774_104156</name>
</gene>
<feature type="domain" description="PIN" evidence="1">
    <location>
        <begin position="11"/>
        <end position="100"/>
    </location>
</feature>
<dbReference type="Pfam" id="PF13470">
    <property type="entry name" value="PIN_3"/>
    <property type="match status" value="1"/>
</dbReference>